<feature type="region of interest" description="Disordered" evidence="1">
    <location>
        <begin position="165"/>
        <end position="184"/>
    </location>
</feature>
<evidence type="ECO:0000313" key="3">
    <source>
        <dbReference type="EMBL" id="GAA5168431.1"/>
    </source>
</evidence>
<name>A0ABP9QVR5_9PSEU</name>
<dbReference type="Gene3D" id="3.40.50.720">
    <property type="entry name" value="NAD(P)-binding Rossmann-like Domain"/>
    <property type="match status" value="1"/>
</dbReference>
<feature type="domain" description="CoA-binding" evidence="2">
    <location>
        <begin position="21"/>
        <end position="116"/>
    </location>
</feature>
<feature type="compositionally biased region" description="Low complexity" evidence="1">
    <location>
        <begin position="167"/>
        <end position="177"/>
    </location>
</feature>
<dbReference type="Proteomes" id="UP001428817">
    <property type="component" value="Unassembled WGS sequence"/>
</dbReference>
<dbReference type="PANTHER" id="PTHR33303:SF2">
    <property type="entry name" value="COA-BINDING DOMAIN-CONTAINING PROTEIN"/>
    <property type="match status" value="1"/>
</dbReference>
<dbReference type="EMBL" id="BAABJP010000039">
    <property type="protein sequence ID" value="GAA5168431.1"/>
    <property type="molecule type" value="Genomic_DNA"/>
</dbReference>
<reference evidence="4" key="1">
    <citation type="journal article" date="2019" name="Int. J. Syst. Evol. Microbiol.">
        <title>The Global Catalogue of Microorganisms (GCM) 10K type strain sequencing project: providing services to taxonomists for standard genome sequencing and annotation.</title>
        <authorList>
            <consortium name="The Broad Institute Genomics Platform"/>
            <consortium name="The Broad Institute Genome Sequencing Center for Infectious Disease"/>
            <person name="Wu L."/>
            <person name="Ma J."/>
        </authorList>
    </citation>
    <scope>NUCLEOTIDE SEQUENCE [LARGE SCALE GENOMIC DNA]</scope>
    <source>
        <strain evidence="4">JCM 18303</strain>
    </source>
</reference>
<organism evidence="3 4">
    <name type="scientific">Pseudonocardia eucalypti</name>
    <dbReference type="NCBI Taxonomy" id="648755"/>
    <lineage>
        <taxon>Bacteria</taxon>
        <taxon>Bacillati</taxon>
        <taxon>Actinomycetota</taxon>
        <taxon>Actinomycetes</taxon>
        <taxon>Pseudonocardiales</taxon>
        <taxon>Pseudonocardiaceae</taxon>
        <taxon>Pseudonocardia</taxon>
    </lineage>
</organism>
<evidence type="ECO:0000256" key="1">
    <source>
        <dbReference type="SAM" id="MobiDB-lite"/>
    </source>
</evidence>
<dbReference type="Pfam" id="PF13380">
    <property type="entry name" value="CoA_binding_2"/>
    <property type="match status" value="1"/>
</dbReference>
<proteinExistence type="predicted"/>
<dbReference type="SMART" id="SM00881">
    <property type="entry name" value="CoA_binding"/>
    <property type="match status" value="1"/>
</dbReference>
<gene>
    <name evidence="3" type="ORF">GCM10023321_62460</name>
</gene>
<dbReference type="SUPFAM" id="SSF51735">
    <property type="entry name" value="NAD(P)-binding Rossmann-fold domains"/>
    <property type="match status" value="1"/>
</dbReference>
<evidence type="ECO:0000259" key="2">
    <source>
        <dbReference type="SMART" id="SM00881"/>
    </source>
</evidence>
<keyword evidence="4" id="KW-1185">Reference proteome</keyword>
<dbReference type="RefSeq" id="WP_185065418.1">
    <property type="nucleotide sequence ID" value="NZ_BAABJP010000039.1"/>
</dbReference>
<accession>A0ABP9QVR5</accession>
<evidence type="ECO:0000313" key="4">
    <source>
        <dbReference type="Proteomes" id="UP001428817"/>
    </source>
</evidence>
<dbReference type="PANTHER" id="PTHR33303">
    <property type="entry name" value="CYTOPLASMIC PROTEIN-RELATED"/>
    <property type="match status" value="1"/>
</dbReference>
<sequence length="184" mass="19943">MTEASNGAAWTNPAPGERLALLRRTRGVAMLGASPNPARASNFVATYLLASTDYDVYFVNPNAKEILGRPVYPSLAELPVVPDLVDTFRRPADLPGVLDEVLAIDGIKAWWLQFGLWEPELARRAEDAGLTVVMDRCLKIEHARFHGGLHLAGFNTGVITSRRATVSPARAEPGARSARARGAR</sequence>
<dbReference type="InterPro" id="IPR003781">
    <property type="entry name" value="CoA-bd"/>
</dbReference>
<dbReference type="InterPro" id="IPR036291">
    <property type="entry name" value="NAD(P)-bd_dom_sf"/>
</dbReference>
<protein>
    <submittedName>
        <fullName evidence="3">CoA-binding protein</fullName>
    </submittedName>
</protein>
<comment type="caution">
    <text evidence="3">The sequence shown here is derived from an EMBL/GenBank/DDBJ whole genome shotgun (WGS) entry which is preliminary data.</text>
</comment>